<dbReference type="Gene3D" id="2.30.30.140">
    <property type="match status" value="1"/>
</dbReference>
<evidence type="ECO:0000256" key="1">
    <source>
        <dbReference type="SAM" id="MobiDB-lite"/>
    </source>
</evidence>
<organism evidence="2 3">
    <name type="scientific">Cymbomonas tetramitiformis</name>
    <dbReference type="NCBI Taxonomy" id="36881"/>
    <lineage>
        <taxon>Eukaryota</taxon>
        <taxon>Viridiplantae</taxon>
        <taxon>Chlorophyta</taxon>
        <taxon>Pyramimonadophyceae</taxon>
        <taxon>Pyramimonadales</taxon>
        <taxon>Pyramimonadaceae</taxon>
        <taxon>Cymbomonas</taxon>
    </lineage>
</organism>
<evidence type="ECO:0000313" key="3">
    <source>
        <dbReference type="Proteomes" id="UP001190700"/>
    </source>
</evidence>
<gene>
    <name evidence="2" type="ORF">CYMTET_43436</name>
</gene>
<comment type="caution">
    <text evidence="2">The sequence shown here is derived from an EMBL/GenBank/DDBJ whole genome shotgun (WGS) entry which is preliminary data.</text>
</comment>
<reference evidence="2 3" key="1">
    <citation type="journal article" date="2015" name="Genome Biol. Evol.">
        <title>Comparative Genomics of a Bacterivorous Green Alga Reveals Evolutionary Causalities and Consequences of Phago-Mixotrophic Mode of Nutrition.</title>
        <authorList>
            <person name="Burns J.A."/>
            <person name="Paasch A."/>
            <person name="Narechania A."/>
            <person name="Kim E."/>
        </authorList>
    </citation>
    <scope>NUCLEOTIDE SEQUENCE [LARGE SCALE GENOMIC DNA]</scope>
    <source>
        <strain evidence="2 3">PLY_AMNH</strain>
    </source>
</reference>
<accession>A0AAE0C3U4</accession>
<evidence type="ECO:0008006" key="4">
    <source>
        <dbReference type="Google" id="ProtNLM"/>
    </source>
</evidence>
<sequence>MQRRRKAKHAAGGSGTGAARAPGIRPGLRTINDHGKEVGYDAPAKGSSTPPITRGIKAMKAAAAELAGDIETARTWLPAGNARAVHEEAIHTQHPGLVQGCKVKAYWPVDDAWYPGTVGEAGADGLTRIAYEDGDEEDLNMSKEKYEVVPAAVQQVSSWDAAGEQLGCGRWLPAAVQQVQAPDKAAAPAAVGACVEC</sequence>
<dbReference type="CDD" id="cd20404">
    <property type="entry name" value="Tudor_Agenet_AtEML-like"/>
    <property type="match status" value="1"/>
</dbReference>
<protein>
    <recommendedName>
        <fullName evidence="4">Tudor domain-containing protein</fullName>
    </recommendedName>
</protein>
<keyword evidence="3" id="KW-1185">Reference proteome</keyword>
<proteinExistence type="predicted"/>
<dbReference type="SUPFAM" id="SSF63748">
    <property type="entry name" value="Tudor/PWWP/MBT"/>
    <property type="match status" value="1"/>
</dbReference>
<dbReference type="EMBL" id="LGRX02029259">
    <property type="protein sequence ID" value="KAK3247055.1"/>
    <property type="molecule type" value="Genomic_DNA"/>
</dbReference>
<feature type="region of interest" description="Disordered" evidence="1">
    <location>
        <begin position="1"/>
        <end position="52"/>
    </location>
</feature>
<evidence type="ECO:0000313" key="2">
    <source>
        <dbReference type="EMBL" id="KAK3247055.1"/>
    </source>
</evidence>
<name>A0AAE0C3U4_9CHLO</name>
<dbReference type="Proteomes" id="UP001190700">
    <property type="component" value="Unassembled WGS sequence"/>
</dbReference>
<dbReference type="AlphaFoldDB" id="A0AAE0C3U4"/>